<evidence type="ECO:0000313" key="3">
    <source>
        <dbReference type="EMBL" id="KAK9779325.1"/>
    </source>
</evidence>
<dbReference type="Gene3D" id="3.50.50.60">
    <property type="entry name" value="FAD/NAD(P)-binding domain"/>
    <property type="match status" value="1"/>
</dbReference>
<evidence type="ECO:0000256" key="1">
    <source>
        <dbReference type="ARBA" id="ARBA00010790"/>
    </source>
</evidence>
<dbReference type="InterPro" id="IPR036188">
    <property type="entry name" value="FAD/NAD-bd_sf"/>
</dbReference>
<comment type="similarity">
    <text evidence="1">Belongs to the GMC oxidoreductase family.</text>
</comment>
<dbReference type="Pfam" id="PF05199">
    <property type="entry name" value="GMC_oxred_C"/>
    <property type="match status" value="1"/>
</dbReference>
<dbReference type="PANTHER" id="PTHR11552:SF147">
    <property type="entry name" value="CHOLINE DEHYDROGENASE, MITOCHONDRIAL"/>
    <property type="match status" value="1"/>
</dbReference>
<name>A0ABR2XZW1_9PEZI</name>
<feature type="domain" description="Glucose-methanol-choline oxidoreductase C-terminal" evidence="2">
    <location>
        <begin position="65"/>
        <end position="190"/>
    </location>
</feature>
<accession>A0ABR2XZW1</accession>
<dbReference type="InterPro" id="IPR012132">
    <property type="entry name" value="GMC_OxRdtase"/>
</dbReference>
<comment type="caution">
    <text evidence="3">The sequence shown here is derived from an EMBL/GenBank/DDBJ whole genome shotgun (WGS) entry which is preliminary data.</text>
</comment>
<organism evidence="3 4">
    <name type="scientific">Seiridium cardinale</name>
    <dbReference type="NCBI Taxonomy" id="138064"/>
    <lineage>
        <taxon>Eukaryota</taxon>
        <taxon>Fungi</taxon>
        <taxon>Dikarya</taxon>
        <taxon>Ascomycota</taxon>
        <taxon>Pezizomycotina</taxon>
        <taxon>Sordariomycetes</taxon>
        <taxon>Xylariomycetidae</taxon>
        <taxon>Amphisphaeriales</taxon>
        <taxon>Sporocadaceae</taxon>
        <taxon>Seiridium</taxon>
    </lineage>
</organism>
<dbReference type="PANTHER" id="PTHR11552">
    <property type="entry name" value="GLUCOSE-METHANOL-CHOLINE GMC OXIDOREDUCTASE"/>
    <property type="match status" value="1"/>
</dbReference>
<dbReference type="EMBL" id="JARVKM010000011">
    <property type="protein sequence ID" value="KAK9779325.1"/>
    <property type="molecule type" value="Genomic_DNA"/>
</dbReference>
<evidence type="ECO:0000313" key="4">
    <source>
        <dbReference type="Proteomes" id="UP001465668"/>
    </source>
</evidence>
<gene>
    <name evidence="3" type="ORF">SCAR479_03807</name>
</gene>
<proteinExistence type="inferred from homology"/>
<reference evidence="3 4" key="1">
    <citation type="submission" date="2024-02" db="EMBL/GenBank/DDBJ databases">
        <title>First draft genome assembly of two strains of Seiridium cardinale.</title>
        <authorList>
            <person name="Emiliani G."/>
            <person name="Scali E."/>
        </authorList>
    </citation>
    <scope>NUCLEOTIDE SEQUENCE [LARGE SCALE GENOMIC DNA]</scope>
    <source>
        <strain evidence="3 4">BM-138-000479</strain>
    </source>
</reference>
<dbReference type="Proteomes" id="UP001465668">
    <property type="component" value="Unassembled WGS sequence"/>
</dbReference>
<keyword evidence="4" id="KW-1185">Reference proteome</keyword>
<sequence length="205" mass="22501">MGLYTKLPERIKEVDVIITGGVMADCVFAGSLLQRLVSRCWSSGVDPTTAMNRLLLTHLNEKRQDTAYTYLHLDLEMQNWTYKKQREIVRQTSLSRGELPVGQSPFAPESKAAFSGAYKPEGLDDPLPADVPDIVLSWHPLGLCKMTPCDKMGVVDASLGVYVTKHLKVADLSIVPGIVSGNPMNTACAIRDKAAYLILQELGLI</sequence>
<protein>
    <submittedName>
        <fullName evidence="3">Glucose-methanol-choline oxidoreductase N-terminal domain-containing protein</fullName>
    </submittedName>
</protein>
<evidence type="ECO:0000259" key="2">
    <source>
        <dbReference type="Pfam" id="PF05199"/>
    </source>
</evidence>
<dbReference type="SUPFAM" id="SSF51905">
    <property type="entry name" value="FAD/NAD(P)-binding domain"/>
    <property type="match status" value="1"/>
</dbReference>
<dbReference type="InterPro" id="IPR007867">
    <property type="entry name" value="GMC_OxRtase_C"/>
</dbReference>